<protein>
    <submittedName>
        <fullName evidence="1">Uncharacterized protein</fullName>
    </submittedName>
</protein>
<evidence type="ECO:0000313" key="1">
    <source>
        <dbReference type="EMBL" id="SET09351.1"/>
    </source>
</evidence>
<dbReference type="RefSeq" id="WP_090441300.1">
    <property type="nucleotide sequence ID" value="NZ_FOHU01000004.1"/>
</dbReference>
<dbReference type="EMBL" id="FOHU01000004">
    <property type="protein sequence ID" value="SET09351.1"/>
    <property type="molecule type" value="Genomic_DNA"/>
</dbReference>
<sequence>MKKHEVFTIILMIILLITTFNQGSTIHELRNTINHQSHQISALQNGVQGIYGSVNNSLSNWERENRWLHSSKNIISSISNDGNDMEVIVSWQFNELRNDEEVYLMVGEKINTSEYKWEKIKVDTDNQLHFDKTLTLPLRGDYKFDTIAENTEGSRLAELGTVELYRSLKERFQVHGNIHARPDNKAQIFVDLFVEGFKYFYHQNELSDSFISKLEIESVFVEVYLDGQLVKNFDLLEETAEKGHRELEKQMAGYPTDFMHIYQNLEVEELPSGTLSAIVKITDGLGEIYELPLR</sequence>
<dbReference type="AlphaFoldDB" id="A0A1I0BQX6"/>
<organism evidence="1 2">
    <name type="scientific">Natronincola peptidivorans</name>
    <dbReference type="NCBI Taxonomy" id="426128"/>
    <lineage>
        <taxon>Bacteria</taxon>
        <taxon>Bacillati</taxon>
        <taxon>Bacillota</taxon>
        <taxon>Clostridia</taxon>
        <taxon>Peptostreptococcales</taxon>
        <taxon>Natronincolaceae</taxon>
        <taxon>Natronincola</taxon>
    </lineage>
</organism>
<reference evidence="1 2" key="1">
    <citation type="submission" date="2016-10" db="EMBL/GenBank/DDBJ databases">
        <authorList>
            <person name="de Groot N.N."/>
        </authorList>
    </citation>
    <scope>NUCLEOTIDE SEQUENCE [LARGE SCALE GENOMIC DNA]</scope>
    <source>
        <strain evidence="1 2">DSM 18979</strain>
    </source>
</reference>
<dbReference type="Proteomes" id="UP000199568">
    <property type="component" value="Unassembled WGS sequence"/>
</dbReference>
<proteinExistence type="predicted"/>
<keyword evidence="2" id="KW-1185">Reference proteome</keyword>
<name>A0A1I0BQX6_9FIRM</name>
<accession>A0A1I0BQX6</accession>
<evidence type="ECO:0000313" key="2">
    <source>
        <dbReference type="Proteomes" id="UP000199568"/>
    </source>
</evidence>
<gene>
    <name evidence="1" type="ORF">SAMN05660297_01381</name>
</gene>
<dbReference type="OrthoDB" id="6162707at2"/>